<dbReference type="EMBL" id="FOCG01000001">
    <property type="protein sequence ID" value="SEM61085.1"/>
    <property type="molecule type" value="Genomic_DNA"/>
</dbReference>
<dbReference type="InterPro" id="IPR027417">
    <property type="entry name" value="P-loop_NTPase"/>
</dbReference>
<sequence>MADFCKRINIICGHYGSGKTNLAVNLAVDLKKQGKDVTLVDLDIVNPYFRSADFNDSLNENGIHTISPTYANTNLDIPALTADIHAVFGQKERTVVIDVGGDDAGAAAMGRYARMVLDDGDYTYLYVINQYRYLTRTPGEAVEILRDIEQISRLTATGIVNNSNVSYQTTSDTITSSLEYAQTVAQLADIPLVATAYDRRLEKEIISRGNVPNGYPLDIFVKPPWEEKTNIQL</sequence>
<dbReference type="SUPFAM" id="SSF52540">
    <property type="entry name" value="P-loop containing nucleoside triphosphate hydrolases"/>
    <property type="match status" value="1"/>
</dbReference>
<evidence type="ECO:0000259" key="1">
    <source>
        <dbReference type="Pfam" id="PF01656"/>
    </source>
</evidence>
<dbReference type="RefSeq" id="WP_092751946.1">
    <property type="nucleotide sequence ID" value="NZ_FOCG01000001.1"/>
</dbReference>
<organism evidence="2 3">
    <name type="scientific">Hydrogenoanaerobacterium saccharovorans</name>
    <dbReference type="NCBI Taxonomy" id="474960"/>
    <lineage>
        <taxon>Bacteria</taxon>
        <taxon>Bacillati</taxon>
        <taxon>Bacillota</taxon>
        <taxon>Clostridia</taxon>
        <taxon>Eubacteriales</taxon>
        <taxon>Oscillospiraceae</taxon>
        <taxon>Hydrogenoanaerobacterium</taxon>
    </lineage>
</organism>
<dbReference type="Proteomes" id="UP000199158">
    <property type="component" value="Unassembled WGS sequence"/>
</dbReference>
<accession>A0A1H7ZRN0</accession>
<dbReference type="InterPro" id="IPR002586">
    <property type="entry name" value="CobQ/CobB/MinD/ParA_Nub-bd_dom"/>
</dbReference>
<dbReference type="Gene3D" id="3.40.50.300">
    <property type="entry name" value="P-loop containing nucleotide triphosphate hydrolases"/>
    <property type="match status" value="1"/>
</dbReference>
<dbReference type="Pfam" id="PF01656">
    <property type="entry name" value="CbiA"/>
    <property type="match status" value="1"/>
</dbReference>
<keyword evidence="3" id="KW-1185">Reference proteome</keyword>
<reference evidence="2 3" key="1">
    <citation type="submission" date="2016-10" db="EMBL/GenBank/DDBJ databases">
        <authorList>
            <person name="de Groot N.N."/>
        </authorList>
    </citation>
    <scope>NUCLEOTIDE SEQUENCE [LARGE SCALE GENOMIC DNA]</scope>
    <source>
        <strain evidence="2 3">CGMCC 1.5070</strain>
    </source>
</reference>
<proteinExistence type="predicted"/>
<feature type="domain" description="CobQ/CobB/MinD/ParA nucleotide binding" evidence="1">
    <location>
        <begin position="16"/>
        <end position="147"/>
    </location>
</feature>
<evidence type="ECO:0000313" key="3">
    <source>
        <dbReference type="Proteomes" id="UP000199158"/>
    </source>
</evidence>
<dbReference type="OrthoDB" id="9779501at2"/>
<dbReference type="STRING" id="474960.SAMN05216180_0845"/>
<name>A0A1H7ZRN0_9FIRM</name>
<evidence type="ECO:0000313" key="2">
    <source>
        <dbReference type="EMBL" id="SEM61085.1"/>
    </source>
</evidence>
<protein>
    <submittedName>
        <fullName evidence="2">NUBPL iron-transfer P-loop NTPase</fullName>
    </submittedName>
</protein>
<dbReference type="AlphaFoldDB" id="A0A1H7ZRN0"/>
<gene>
    <name evidence="2" type="ORF">SAMN05216180_0845</name>
</gene>